<dbReference type="InParanoid" id="A0A0H2RBR9"/>
<evidence type="ECO:0000313" key="3">
    <source>
        <dbReference type="EMBL" id="KLO09320.1"/>
    </source>
</evidence>
<dbReference type="InterPro" id="IPR001810">
    <property type="entry name" value="F-box_dom"/>
</dbReference>
<keyword evidence="4" id="KW-1185">Reference proteome</keyword>
<dbReference type="SUPFAM" id="SSF81383">
    <property type="entry name" value="F-box domain"/>
    <property type="match status" value="1"/>
</dbReference>
<sequence length="661" mass="76571">MSNSNAHHKLRPSKITWREKRRRTKDVRRKRAKKSSSGEPTVVSRRDLFSKLPLEVLSEILSMVTTEEVLAVARCCKHLCHTLLNFPYTEFIWRRARKNYIHNPLPDPLPNFTEASYASFVFDMGNCDFCGKEVVKSGYTCLSLRLRFCDNKEKCLDGWMESYGQITVKIDRDEHPYVDWIMTSRLKTIYGLIEGSYGSPGHLQSFCRASEFKKLEAEYQDAKASGVTLEEYRRMHQFHVRKINCIERHMWKIRNWMSDKSSSLAFVKTTNSEFTDSLARKSGWGFIQLLSTKTYRSLYEKKKNRLQLITREDFESVQSTVQSEIEQRWDREERQGREHIYSKLRFSLDGLYKEVCSESNTPVPSLATFYQLPPISELLAFYKTSEETDDNIRKVMAANLESRLKQDLSVWLDDETEKFLRLMGLRKEQAGEMGLDPLKRVTARFNCSNCFDVRLKTPEDVSLDFAQACRHECKGASKDLSKVASRKFVLDEKASRVTKSLIRLLNLSECDTALSALNELKICVRCETCSGAVLLNLKAMQEHCHRHEQMKISLYPEGLDAVPDSHWGLRDVLVRNGRKGSKLRKQRIFACRHCQPSIIYTHGGELKDEVHGNQVSVENRRQTKTKNRSLKVFDFDGVQSHLKSSHGVPSIADEDFYQVEH</sequence>
<gene>
    <name evidence="3" type="ORF">SCHPADRAFT_907826</name>
</gene>
<dbReference type="PROSITE" id="PS50181">
    <property type="entry name" value="FBOX"/>
    <property type="match status" value="1"/>
</dbReference>
<dbReference type="Proteomes" id="UP000053477">
    <property type="component" value="Unassembled WGS sequence"/>
</dbReference>
<accession>A0A0H2RBR9</accession>
<organism evidence="3 4">
    <name type="scientific">Schizopora paradoxa</name>
    <dbReference type="NCBI Taxonomy" id="27342"/>
    <lineage>
        <taxon>Eukaryota</taxon>
        <taxon>Fungi</taxon>
        <taxon>Dikarya</taxon>
        <taxon>Basidiomycota</taxon>
        <taxon>Agaricomycotina</taxon>
        <taxon>Agaricomycetes</taxon>
        <taxon>Hymenochaetales</taxon>
        <taxon>Schizoporaceae</taxon>
        <taxon>Schizopora</taxon>
    </lineage>
</organism>
<dbReference type="InterPro" id="IPR036047">
    <property type="entry name" value="F-box-like_dom_sf"/>
</dbReference>
<feature type="compositionally biased region" description="Basic residues" evidence="1">
    <location>
        <begin position="1"/>
        <end position="12"/>
    </location>
</feature>
<dbReference type="Gene3D" id="1.20.1280.50">
    <property type="match status" value="1"/>
</dbReference>
<feature type="domain" description="F-box" evidence="2">
    <location>
        <begin position="46"/>
        <end position="96"/>
    </location>
</feature>
<dbReference type="Pfam" id="PF00646">
    <property type="entry name" value="F-box"/>
    <property type="match status" value="1"/>
</dbReference>
<reference evidence="3 4" key="1">
    <citation type="submission" date="2015-04" db="EMBL/GenBank/DDBJ databases">
        <title>Complete genome sequence of Schizopora paradoxa KUC8140, a cosmopolitan wood degrader in East Asia.</title>
        <authorList>
            <consortium name="DOE Joint Genome Institute"/>
            <person name="Min B."/>
            <person name="Park H."/>
            <person name="Jang Y."/>
            <person name="Kim J.-J."/>
            <person name="Kim K.H."/>
            <person name="Pangilinan J."/>
            <person name="Lipzen A."/>
            <person name="Riley R."/>
            <person name="Grigoriev I.V."/>
            <person name="Spatafora J.W."/>
            <person name="Choi I.-G."/>
        </authorList>
    </citation>
    <scope>NUCLEOTIDE SEQUENCE [LARGE SCALE GENOMIC DNA]</scope>
    <source>
        <strain evidence="3 4">KUC8140</strain>
    </source>
</reference>
<evidence type="ECO:0000256" key="1">
    <source>
        <dbReference type="SAM" id="MobiDB-lite"/>
    </source>
</evidence>
<feature type="compositionally biased region" description="Basic residues" evidence="1">
    <location>
        <begin position="19"/>
        <end position="34"/>
    </location>
</feature>
<dbReference type="EMBL" id="KQ086059">
    <property type="protein sequence ID" value="KLO09320.1"/>
    <property type="molecule type" value="Genomic_DNA"/>
</dbReference>
<protein>
    <recommendedName>
        <fullName evidence="2">F-box domain-containing protein</fullName>
    </recommendedName>
</protein>
<name>A0A0H2RBR9_9AGAM</name>
<dbReference type="AlphaFoldDB" id="A0A0H2RBR9"/>
<evidence type="ECO:0000259" key="2">
    <source>
        <dbReference type="PROSITE" id="PS50181"/>
    </source>
</evidence>
<dbReference type="OrthoDB" id="3220023at2759"/>
<feature type="region of interest" description="Disordered" evidence="1">
    <location>
        <begin position="1"/>
        <end position="39"/>
    </location>
</feature>
<dbReference type="STRING" id="27342.A0A0H2RBR9"/>
<dbReference type="CDD" id="cd09917">
    <property type="entry name" value="F-box_SF"/>
    <property type="match status" value="1"/>
</dbReference>
<proteinExistence type="predicted"/>
<evidence type="ECO:0000313" key="4">
    <source>
        <dbReference type="Proteomes" id="UP000053477"/>
    </source>
</evidence>